<dbReference type="InterPro" id="IPR047211">
    <property type="entry name" value="POXB-like"/>
</dbReference>
<organism evidence="7 8">
    <name type="scientific">Amycolatopsis pigmentata</name>
    <dbReference type="NCBI Taxonomy" id="450801"/>
    <lineage>
        <taxon>Bacteria</taxon>
        <taxon>Bacillati</taxon>
        <taxon>Actinomycetota</taxon>
        <taxon>Actinomycetes</taxon>
        <taxon>Pseudonocardiales</taxon>
        <taxon>Pseudonocardiaceae</taxon>
        <taxon>Amycolatopsis</taxon>
    </lineage>
</organism>
<evidence type="ECO:0000259" key="5">
    <source>
        <dbReference type="Pfam" id="PF02775"/>
    </source>
</evidence>
<evidence type="ECO:0000256" key="1">
    <source>
        <dbReference type="ARBA" id="ARBA00007812"/>
    </source>
</evidence>
<sequence length="600" mass="65851">MKVSDYVLDRIRQWGVHRVYAYPGDGINGMLGAFDRAQGDPEFIQPRHEEMGAFMACAHAKFTGEVGCCMATSGPGAIHLLNGLYDAKLDHQPVVAIVGQQKRIAQGTHYQQEIALEHLFADVSEFVQICMHPAQVRHVIDRAFKTALTTRSVATIVIPEDIQEEKAQPAPPKTHGAVFSSVGWSQPRLLPNEDELRVAADVLNEGKKVAMLIGQGAAHATDEVVQAAETLGAGVAKALLGREVLPDDLPFVTGPIGLLGTKASDEMVMNCDTLFMIGTSFPYAEWLPDEGSARGVEIDIDGRMIGIRYPMDAHLVGDAKETLKALLPLLKPKQDRSWREKIEKDVRTWDRILDDRAGQHFDGEVNPQTVAHELSPRLPEGCILTADSGSATNWWARHLKLRKGMRASLSGTLATMGPGVPYAIGARFAYPDRPVIAFVGDGAFQMNGMNEMITVKRYIDRLGGSPPLVFCVFNNQDLNQVTWEQRAMAGEPKFPGSQDVPDVPYARYAELLGLRGIYCDRQDQVGAAWEAALASEVPVVLEFKVDAEVPPIPPHIMYTQGKKAAKAAVKDPEKVGMAVRGFRQKLAEFYEQLPGRDSDR</sequence>
<comment type="similarity">
    <text evidence="1 3">Belongs to the TPP enzyme family.</text>
</comment>
<dbReference type="Pfam" id="PF02775">
    <property type="entry name" value="TPP_enzyme_C"/>
    <property type="match status" value="1"/>
</dbReference>
<name>A0ABW5G087_9PSEU</name>
<dbReference type="InterPro" id="IPR029061">
    <property type="entry name" value="THDP-binding"/>
</dbReference>
<dbReference type="InterPro" id="IPR029035">
    <property type="entry name" value="DHS-like_NAD/FAD-binding_dom"/>
</dbReference>
<dbReference type="PROSITE" id="PS00187">
    <property type="entry name" value="TPP_ENZYMES"/>
    <property type="match status" value="1"/>
</dbReference>
<dbReference type="NCBIfam" id="NF006129">
    <property type="entry name" value="PRK08273.1"/>
    <property type="match status" value="1"/>
</dbReference>
<dbReference type="SUPFAM" id="SSF52467">
    <property type="entry name" value="DHS-like NAD/FAD-binding domain"/>
    <property type="match status" value="1"/>
</dbReference>
<dbReference type="CDD" id="cd02014">
    <property type="entry name" value="TPP_POX"/>
    <property type="match status" value="1"/>
</dbReference>
<dbReference type="InterPro" id="IPR011766">
    <property type="entry name" value="TPP_enzyme_TPP-bd"/>
</dbReference>
<dbReference type="EMBL" id="JBHUKR010000017">
    <property type="protein sequence ID" value="MFD2420320.1"/>
    <property type="molecule type" value="Genomic_DNA"/>
</dbReference>
<evidence type="ECO:0000259" key="4">
    <source>
        <dbReference type="Pfam" id="PF00205"/>
    </source>
</evidence>
<dbReference type="Gene3D" id="3.40.50.1220">
    <property type="entry name" value="TPP-binding domain"/>
    <property type="match status" value="1"/>
</dbReference>
<dbReference type="CDD" id="cd07039">
    <property type="entry name" value="TPP_PYR_POX"/>
    <property type="match status" value="1"/>
</dbReference>
<feature type="domain" description="Thiamine pyrophosphate enzyme N-terminal TPP-binding" evidence="6">
    <location>
        <begin position="1"/>
        <end position="114"/>
    </location>
</feature>
<dbReference type="PANTHER" id="PTHR42981">
    <property type="entry name" value="PYRUVATE DEHYDROGENASE [UBIQUINONE]"/>
    <property type="match status" value="1"/>
</dbReference>
<dbReference type="InterPro" id="IPR012001">
    <property type="entry name" value="Thiamin_PyroP_enz_TPP-bd_dom"/>
</dbReference>
<dbReference type="InterPro" id="IPR047212">
    <property type="entry name" value="TPP_POXB-like"/>
</dbReference>
<accession>A0ABW5G087</accession>
<comment type="caution">
    <text evidence="7">The sequence shown here is derived from an EMBL/GenBank/DDBJ whole genome shotgun (WGS) entry which is preliminary data.</text>
</comment>
<evidence type="ECO:0000256" key="2">
    <source>
        <dbReference type="ARBA" id="ARBA00023052"/>
    </source>
</evidence>
<evidence type="ECO:0000259" key="6">
    <source>
        <dbReference type="Pfam" id="PF02776"/>
    </source>
</evidence>
<feature type="domain" description="Thiamine pyrophosphate enzyme central" evidence="4">
    <location>
        <begin position="198"/>
        <end position="326"/>
    </location>
</feature>
<feature type="domain" description="Thiamine pyrophosphate enzyme TPP-binding" evidence="5">
    <location>
        <begin position="387"/>
        <end position="543"/>
    </location>
</feature>
<dbReference type="Gene3D" id="3.40.50.970">
    <property type="match status" value="2"/>
</dbReference>
<dbReference type="InterPro" id="IPR047210">
    <property type="entry name" value="TPP_PYR_POXB-like"/>
</dbReference>
<dbReference type="InterPro" id="IPR012000">
    <property type="entry name" value="Thiamin_PyroP_enz_cen_dom"/>
</dbReference>
<evidence type="ECO:0000313" key="8">
    <source>
        <dbReference type="Proteomes" id="UP001597417"/>
    </source>
</evidence>
<evidence type="ECO:0000313" key="7">
    <source>
        <dbReference type="EMBL" id="MFD2420320.1"/>
    </source>
</evidence>
<dbReference type="SUPFAM" id="SSF52518">
    <property type="entry name" value="Thiamin diphosphate-binding fold (THDP-binding)"/>
    <property type="match status" value="2"/>
</dbReference>
<gene>
    <name evidence="7" type="ORF">ACFSXZ_28715</name>
</gene>
<evidence type="ECO:0000256" key="3">
    <source>
        <dbReference type="RuleBase" id="RU362132"/>
    </source>
</evidence>
<dbReference type="Pfam" id="PF00205">
    <property type="entry name" value="TPP_enzyme_M"/>
    <property type="match status" value="1"/>
</dbReference>
<dbReference type="Pfam" id="PF02776">
    <property type="entry name" value="TPP_enzyme_N"/>
    <property type="match status" value="1"/>
</dbReference>
<dbReference type="InterPro" id="IPR000399">
    <property type="entry name" value="TPP-bd_CS"/>
</dbReference>
<keyword evidence="2 3" id="KW-0786">Thiamine pyrophosphate</keyword>
<protein>
    <submittedName>
        <fullName evidence="7">Thiamine pyrophosphate-requiring protein</fullName>
    </submittedName>
</protein>
<reference evidence="8" key="1">
    <citation type="journal article" date="2019" name="Int. J. Syst. Evol. Microbiol.">
        <title>The Global Catalogue of Microorganisms (GCM) 10K type strain sequencing project: providing services to taxonomists for standard genome sequencing and annotation.</title>
        <authorList>
            <consortium name="The Broad Institute Genomics Platform"/>
            <consortium name="The Broad Institute Genome Sequencing Center for Infectious Disease"/>
            <person name="Wu L."/>
            <person name="Ma J."/>
        </authorList>
    </citation>
    <scope>NUCLEOTIDE SEQUENCE [LARGE SCALE GENOMIC DNA]</scope>
    <source>
        <strain evidence="8">CGMCC 4.7645</strain>
    </source>
</reference>
<dbReference type="RefSeq" id="WP_378268343.1">
    <property type="nucleotide sequence ID" value="NZ_JBHUKR010000017.1"/>
</dbReference>
<dbReference type="Proteomes" id="UP001597417">
    <property type="component" value="Unassembled WGS sequence"/>
</dbReference>
<keyword evidence="8" id="KW-1185">Reference proteome</keyword>
<dbReference type="PANTHER" id="PTHR42981:SF2">
    <property type="entry name" value="PYRUVATE DEHYDROGENASE [UBIQUINONE]"/>
    <property type="match status" value="1"/>
</dbReference>
<proteinExistence type="inferred from homology"/>